<feature type="compositionally biased region" description="Low complexity" evidence="1">
    <location>
        <begin position="290"/>
        <end position="307"/>
    </location>
</feature>
<feature type="compositionally biased region" description="Basic and acidic residues" evidence="1">
    <location>
        <begin position="450"/>
        <end position="459"/>
    </location>
</feature>
<keyword evidence="2" id="KW-1133">Transmembrane helix</keyword>
<proteinExistence type="predicted"/>
<protein>
    <submittedName>
        <fullName evidence="3">Uncharacterized protein</fullName>
    </submittedName>
</protein>
<evidence type="ECO:0000256" key="1">
    <source>
        <dbReference type="SAM" id="MobiDB-lite"/>
    </source>
</evidence>
<sequence length="515" mass="56390">MLDYFLSSDWAIIATELLAGFIVISLVLAILVWRGQRRHTGAAERLLDDRDPIMRASEEMLERQIHRTWPELTVGDEQRESYAERSLDAIEAMVEPWLEPKRYELAAVARRFLQVRQADLDQLLTLARAHAEQSAGDDPRLGELEHDVKELREQRDRQAKHLAESLETVNVMVREYGRKFDYNDEPHVATVLKAIVMIQEMDAGADCETAKHRADEVFSEDLVASASPPVDESDASVPTGEDSTDAATDQPADQPAEETESDTDTPALSAEDEMAAAMAAEGVSNEKTDAMQAAAQQLEEQATTVAASQEEATRPDSADHSEADGRPAQPTSDETDAETEERAVDATVEQQDASPDTGDIDQLIESAAQAQPETINTPNADVTAQADKTAQTDETETTGGAEESVTPSGGDELKQEQAPPSAPDSADEEVASAQPAEPERQDESESAEPTEARQEQSREEEQEEGENGVIDLDDVEIPKEDEKDKEDGKDEEFDLDDIDALLDAEIARKHGQGSE</sequence>
<feature type="compositionally biased region" description="Low complexity" evidence="1">
    <location>
        <begin position="245"/>
        <end position="254"/>
    </location>
</feature>
<gene>
    <name evidence="3" type="ORF">SR882_06785</name>
</gene>
<dbReference type="EMBL" id="CP140153">
    <property type="protein sequence ID" value="WQH15473.1"/>
    <property type="molecule type" value="Genomic_DNA"/>
</dbReference>
<keyword evidence="2" id="KW-0812">Transmembrane</keyword>
<accession>A0ABZ0YU07</accession>
<organism evidence="3 4">
    <name type="scientific">Guyparkeria halophila</name>
    <dbReference type="NCBI Taxonomy" id="47960"/>
    <lineage>
        <taxon>Bacteria</taxon>
        <taxon>Pseudomonadati</taxon>
        <taxon>Pseudomonadota</taxon>
        <taxon>Gammaproteobacteria</taxon>
        <taxon>Chromatiales</taxon>
        <taxon>Thioalkalibacteraceae</taxon>
        <taxon>Guyparkeria</taxon>
    </lineage>
</organism>
<keyword evidence="4" id="KW-1185">Reference proteome</keyword>
<feature type="compositionally biased region" description="Basic and acidic residues" evidence="1">
    <location>
        <begin position="311"/>
        <end position="325"/>
    </location>
</feature>
<reference evidence="3 4" key="1">
    <citation type="submission" date="2023-11" db="EMBL/GenBank/DDBJ databases">
        <title>MicrobeMod: A computational toolkit for identifying prokaryotic methylation and restriction-modification with nanopore sequencing.</title>
        <authorList>
            <person name="Crits-Christoph A."/>
            <person name="Kang S.C."/>
            <person name="Lee H."/>
            <person name="Ostrov N."/>
        </authorList>
    </citation>
    <scope>NUCLEOTIDE SEQUENCE [LARGE SCALE GENOMIC DNA]</scope>
    <source>
        <strain evidence="3 4">ATCC 49870</strain>
    </source>
</reference>
<keyword evidence="2" id="KW-0472">Membrane</keyword>
<feature type="region of interest" description="Disordered" evidence="1">
    <location>
        <begin position="219"/>
        <end position="496"/>
    </location>
</feature>
<feature type="transmembrane region" description="Helical" evidence="2">
    <location>
        <begin position="12"/>
        <end position="33"/>
    </location>
</feature>
<feature type="compositionally biased region" description="Acidic residues" evidence="1">
    <location>
        <begin position="460"/>
        <end position="475"/>
    </location>
</feature>
<evidence type="ECO:0000256" key="2">
    <source>
        <dbReference type="SAM" id="Phobius"/>
    </source>
</evidence>
<evidence type="ECO:0000313" key="4">
    <source>
        <dbReference type="Proteomes" id="UP001327459"/>
    </source>
</evidence>
<evidence type="ECO:0000313" key="3">
    <source>
        <dbReference type="EMBL" id="WQH15473.1"/>
    </source>
</evidence>
<dbReference type="RefSeq" id="WP_322520501.1">
    <property type="nucleotide sequence ID" value="NZ_CP140153.1"/>
</dbReference>
<feature type="compositionally biased region" description="Basic and acidic residues" evidence="1">
    <location>
        <begin position="476"/>
        <end position="488"/>
    </location>
</feature>
<dbReference type="Proteomes" id="UP001327459">
    <property type="component" value="Chromosome"/>
</dbReference>
<name>A0ABZ0YU07_9GAMM</name>
<feature type="compositionally biased region" description="Polar residues" evidence="1">
    <location>
        <begin position="368"/>
        <end position="388"/>
    </location>
</feature>